<sequence>YTINGWREIMVGIDDTDSSYNFRLIMASDPTKASIALTKSSEFEKFKIGDRIEISPESMKISKQIAKHIKDNGGASLIIDYGQDYIQGNTLR</sequence>
<dbReference type="EMBL" id="CAJVPM010045883">
    <property type="protein sequence ID" value="CAG8717445.1"/>
    <property type="molecule type" value="Genomic_DNA"/>
</dbReference>
<protein>
    <submittedName>
        <fullName evidence="1">4372_t:CDS:1</fullName>
    </submittedName>
</protein>
<evidence type="ECO:0000313" key="1">
    <source>
        <dbReference type="EMBL" id="CAG8717445.1"/>
    </source>
</evidence>
<comment type="caution">
    <text evidence="1">The sequence shown here is derived from an EMBL/GenBank/DDBJ whole genome shotgun (WGS) entry which is preliminary data.</text>
</comment>
<gene>
    <name evidence="1" type="ORF">SCALOS_LOCUS11119</name>
</gene>
<organism evidence="1 2">
    <name type="scientific">Scutellospora calospora</name>
    <dbReference type="NCBI Taxonomy" id="85575"/>
    <lineage>
        <taxon>Eukaryota</taxon>
        <taxon>Fungi</taxon>
        <taxon>Fungi incertae sedis</taxon>
        <taxon>Mucoromycota</taxon>
        <taxon>Glomeromycotina</taxon>
        <taxon>Glomeromycetes</taxon>
        <taxon>Diversisporales</taxon>
        <taxon>Gigasporaceae</taxon>
        <taxon>Scutellospora</taxon>
    </lineage>
</organism>
<evidence type="ECO:0000313" key="2">
    <source>
        <dbReference type="Proteomes" id="UP000789860"/>
    </source>
</evidence>
<reference evidence="1" key="1">
    <citation type="submission" date="2021-06" db="EMBL/GenBank/DDBJ databases">
        <authorList>
            <person name="Kallberg Y."/>
            <person name="Tangrot J."/>
            <person name="Rosling A."/>
        </authorList>
    </citation>
    <scope>NUCLEOTIDE SEQUENCE</scope>
    <source>
        <strain evidence="1">AU212A</strain>
    </source>
</reference>
<keyword evidence="2" id="KW-1185">Reference proteome</keyword>
<accession>A0ACA9PPK3</accession>
<proteinExistence type="predicted"/>
<dbReference type="Proteomes" id="UP000789860">
    <property type="component" value="Unassembled WGS sequence"/>
</dbReference>
<feature type="non-terminal residue" evidence="1">
    <location>
        <position position="92"/>
    </location>
</feature>
<name>A0ACA9PPK3_9GLOM</name>
<feature type="non-terminal residue" evidence="1">
    <location>
        <position position="1"/>
    </location>
</feature>